<evidence type="ECO:0000256" key="3">
    <source>
        <dbReference type="ARBA" id="ARBA00022729"/>
    </source>
</evidence>
<evidence type="ECO:0000256" key="5">
    <source>
        <dbReference type="SAM" id="SignalP"/>
    </source>
</evidence>
<dbReference type="GO" id="GO:0030313">
    <property type="term" value="C:cell envelope"/>
    <property type="evidence" value="ECO:0007669"/>
    <property type="project" value="UniProtKB-SubCell"/>
</dbReference>
<sequence length="260" mass="28039">MTRKLIAALAAAAAFAAGPALAQTLEVGAYPSNPPWEFKNEQSEFEGFEVDLVKEIAERLGVEVNIQDYGFQALFAATSSGRIDMAISTITITNDRLQNQAFTQGYYDSDLGLVTGTEGVETLEDLEGRPVGAIAASTGEKWIGENSGQYGFGDYRSYTTQQALLLDVANGRVAGGIGDILGFEFAAEQMPQIRVAQRIVTGETFGIMLPKGSEWLEPVNEAITEIKQDGTMAELYRKWLEAEPAEGTSTVTVLPIPQAE</sequence>
<dbReference type="GO" id="GO:0016020">
    <property type="term" value="C:membrane"/>
    <property type="evidence" value="ECO:0007669"/>
    <property type="project" value="InterPro"/>
</dbReference>
<dbReference type="CDD" id="cd13530">
    <property type="entry name" value="PBP2_peptides_like"/>
    <property type="match status" value="1"/>
</dbReference>
<comment type="caution">
    <text evidence="8">The sequence shown here is derived from an EMBL/GenBank/DDBJ whole genome shotgun (WGS) entry which is preliminary data.</text>
</comment>
<protein>
    <submittedName>
        <fullName evidence="8">Amino acid ABC transporter substrate-binding protein</fullName>
    </submittedName>
</protein>
<evidence type="ECO:0000256" key="1">
    <source>
        <dbReference type="ARBA" id="ARBA00004196"/>
    </source>
</evidence>
<dbReference type="PANTHER" id="PTHR35936">
    <property type="entry name" value="MEMBRANE-BOUND LYTIC MUREIN TRANSGLYCOSYLASE F"/>
    <property type="match status" value="1"/>
</dbReference>
<dbReference type="InterPro" id="IPR001320">
    <property type="entry name" value="Iontro_rcpt_C"/>
</dbReference>
<comment type="similarity">
    <text evidence="2 4">Belongs to the bacterial solute-binding protein 3 family.</text>
</comment>
<dbReference type="OrthoDB" id="9814231at2"/>
<dbReference type="InterPro" id="IPR001638">
    <property type="entry name" value="Solute-binding_3/MltF_N"/>
</dbReference>
<dbReference type="PROSITE" id="PS01039">
    <property type="entry name" value="SBP_BACTERIAL_3"/>
    <property type="match status" value="1"/>
</dbReference>
<evidence type="ECO:0000256" key="2">
    <source>
        <dbReference type="ARBA" id="ARBA00010333"/>
    </source>
</evidence>
<accession>A0A365UE27</accession>
<feature type="domain" description="Solute-binding protein family 3/N-terminal" evidence="6">
    <location>
        <begin position="24"/>
        <end position="243"/>
    </location>
</feature>
<dbReference type="Pfam" id="PF00497">
    <property type="entry name" value="SBP_bac_3"/>
    <property type="match status" value="1"/>
</dbReference>
<evidence type="ECO:0000313" key="8">
    <source>
        <dbReference type="EMBL" id="RBI87537.1"/>
    </source>
</evidence>
<feature type="chain" id="PRO_5017049114" evidence="5">
    <location>
        <begin position="23"/>
        <end position="260"/>
    </location>
</feature>
<dbReference type="SMART" id="SM00062">
    <property type="entry name" value="PBPb"/>
    <property type="match status" value="1"/>
</dbReference>
<keyword evidence="9" id="KW-1185">Reference proteome</keyword>
<dbReference type="GO" id="GO:0015276">
    <property type="term" value="F:ligand-gated monoatomic ion channel activity"/>
    <property type="evidence" value="ECO:0007669"/>
    <property type="project" value="InterPro"/>
</dbReference>
<dbReference type="EMBL" id="QNTQ01000001">
    <property type="protein sequence ID" value="RBI87537.1"/>
    <property type="molecule type" value="Genomic_DNA"/>
</dbReference>
<dbReference type="RefSeq" id="WP_113287560.1">
    <property type="nucleotide sequence ID" value="NZ_QNTQ01000001.1"/>
</dbReference>
<name>A0A365UE27_9RHOB</name>
<dbReference type="SMART" id="SM00079">
    <property type="entry name" value="PBPe"/>
    <property type="match status" value="1"/>
</dbReference>
<dbReference type="InterPro" id="IPR018313">
    <property type="entry name" value="SBP_3_CS"/>
</dbReference>
<dbReference type="SUPFAM" id="SSF53850">
    <property type="entry name" value="Periplasmic binding protein-like II"/>
    <property type="match status" value="1"/>
</dbReference>
<dbReference type="Gene3D" id="3.40.190.10">
    <property type="entry name" value="Periplasmic binding protein-like II"/>
    <property type="match status" value="2"/>
</dbReference>
<evidence type="ECO:0000313" key="9">
    <source>
        <dbReference type="Proteomes" id="UP000253370"/>
    </source>
</evidence>
<reference evidence="8 9" key="1">
    <citation type="submission" date="2018-07" db="EMBL/GenBank/DDBJ databases">
        <title>Rhodosalinus sp. strain E84T genomic sequence and assembly.</title>
        <authorList>
            <person name="Liu Z.-W."/>
            <person name="Lu D.-C."/>
        </authorList>
    </citation>
    <scope>NUCLEOTIDE SEQUENCE [LARGE SCALE GENOMIC DNA]</scope>
    <source>
        <strain evidence="8 9">E84</strain>
    </source>
</reference>
<comment type="subcellular location">
    <subcellularLocation>
        <location evidence="1">Cell envelope</location>
    </subcellularLocation>
</comment>
<evidence type="ECO:0000256" key="4">
    <source>
        <dbReference type="RuleBase" id="RU003744"/>
    </source>
</evidence>
<organism evidence="8 9">
    <name type="scientific">Rhodosalinus halophilus</name>
    <dbReference type="NCBI Taxonomy" id="2259333"/>
    <lineage>
        <taxon>Bacteria</taxon>
        <taxon>Pseudomonadati</taxon>
        <taxon>Pseudomonadota</taxon>
        <taxon>Alphaproteobacteria</taxon>
        <taxon>Rhodobacterales</taxon>
        <taxon>Paracoccaceae</taxon>
        <taxon>Rhodosalinus</taxon>
    </lineage>
</organism>
<gene>
    <name evidence="8" type="ORF">DRV85_00985</name>
</gene>
<evidence type="ECO:0000259" key="7">
    <source>
        <dbReference type="SMART" id="SM00079"/>
    </source>
</evidence>
<dbReference type="PANTHER" id="PTHR35936:SF17">
    <property type="entry name" value="ARGININE-BINDING EXTRACELLULAR PROTEIN ARTP"/>
    <property type="match status" value="1"/>
</dbReference>
<feature type="signal peptide" evidence="5">
    <location>
        <begin position="1"/>
        <end position="22"/>
    </location>
</feature>
<dbReference type="Proteomes" id="UP000253370">
    <property type="component" value="Unassembled WGS sequence"/>
</dbReference>
<proteinExistence type="inferred from homology"/>
<evidence type="ECO:0000259" key="6">
    <source>
        <dbReference type="SMART" id="SM00062"/>
    </source>
</evidence>
<keyword evidence="3 5" id="KW-0732">Signal</keyword>
<feature type="domain" description="Ionotropic glutamate receptor C-terminal" evidence="7">
    <location>
        <begin position="24"/>
        <end position="242"/>
    </location>
</feature>
<dbReference type="AlphaFoldDB" id="A0A365UE27"/>